<dbReference type="Proteomes" id="UP000292006">
    <property type="component" value="Segment"/>
</dbReference>
<gene>
    <name evidence="1" type="ORF">CRB2_36</name>
</gene>
<accession>A0A455LM08</accession>
<keyword evidence="2" id="KW-1185">Reference proteome</keyword>
<dbReference type="InterPro" id="IPR056908">
    <property type="entry name" value="Gp80-like"/>
</dbReference>
<sequence length="127" mass="12433">MAEGISTYLANKLLDHVCRGVAYTPPTTVYFQAHVGAPGAAMTANIATNTARVAVPFGAASGGGINLSGAPEHTLGGANTITHGSFWDAASGGNPLWSAAASVAKGGVAGDIIRVSTAALSLGPLAS</sequence>
<evidence type="ECO:0000313" key="1">
    <source>
        <dbReference type="EMBL" id="AYP70022.1"/>
    </source>
</evidence>
<name>A0A455LM08_9CAUD</name>
<organism evidence="1 2">
    <name type="scientific">Mycobacterium phage CRB2</name>
    <dbReference type="NCBI Taxonomy" id="2483623"/>
    <lineage>
        <taxon>Viruses</taxon>
        <taxon>Duplodnaviria</taxon>
        <taxon>Heunggongvirae</taxon>
        <taxon>Uroviricota</taxon>
        <taxon>Caudoviricetes</taxon>
        <taxon>Bclasvirinae</taxon>
        <taxon>Quesadillavirus</taxon>
        <taxon>Quesadillavirus CRB2</taxon>
    </lineage>
</organism>
<proteinExistence type="predicted"/>
<reference evidence="1 2" key="1">
    <citation type="journal article" date="2019" name="PLoS ONE">
        <title>Mycobacteriophage CRB2 defines a new subcluster in mycobacteriophage classification.</title>
        <authorList>
            <person name="Suarez C.A."/>
            <person name="Franceschelli J.J."/>
            <person name="Morbidoni H.R."/>
        </authorList>
    </citation>
    <scope>NUCLEOTIDE SEQUENCE [LARGE SCALE GENOMIC DNA]</scope>
</reference>
<dbReference type="Pfam" id="PF23140">
    <property type="entry name" value="Gp80"/>
    <property type="match status" value="1"/>
</dbReference>
<protein>
    <submittedName>
        <fullName evidence="1">Uncharacterized protein</fullName>
    </submittedName>
</protein>
<evidence type="ECO:0000313" key="2">
    <source>
        <dbReference type="Proteomes" id="UP000292006"/>
    </source>
</evidence>
<dbReference type="EMBL" id="MK059749">
    <property type="protein sequence ID" value="AYP70022.1"/>
    <property type="molecule type" value="Genomic_DNA"/>
</dbReference>